<dbReference type="Pfam" id="PF26082">
    <property type="entry name" value="zf-C2H2_AcuF"/>
    <property type="match status" value="1"/>
</dbReference>
<proteinExistence type="predicted"/>
<reference evidence="4 5" key="1">
    <citation type="journal article" date="2024" name="J. Plant Pathol.">
        <title>Sequence and assembly of the genome of Seiridium unicorne, isolate CBS 538.82, causal agent of cypress canker disease.</title>
        <authorList>
            <person name="Scali E."/>
            <person name="Rocca G.D."/>
            <person name="Danti R."/>
            <person name="Garbelotto M."/>
            <person name="Barberini S."/>
            <person name="Baroncelli R."/>
            <person name="Emiliani G."/>
        </authorList>
    </citation>
    <scope>NUCLEOTIDE SEQUENCE [LARGE SCALE GENOMIC DNA]</scope>
    <source>
        <strain evidence="4 5">BM-138-508</strain>
    </source>
</reference>
<comment type="caution">
    <text evidence="4">The sequence shown here is derived from an EMBL/GenBank/DDBJ whole genome shotgun (WGS) entry which is preliminary data.</text>
</comment>
<dbReference type="Proteomes" id="UP001408356">
    <property type="component" value="Unassembled WGS sequence"/>
</dbReference>
<feature type="region of interest" description="Disordered" evidence="1">
    <location>
        <begin position="430"/>
        <end position="471"/>
    </location>
</feature>
<accession>A0ABR2V7S3</accession>
<gene>
    <name evidence="4" type="ORF">SUNI508_04556</name>
</gene>
<dbReference type="EMBL" id="JARVKF010000101">
    <property type="protein sequence ID" value="KAK9422889.1"/>
    <property type="molecule type" value="Genomic_DNA"/>
</dbReference>
<dbReference type="PANTHER" id="PTHR35391:SF5">
    <property type="entry name" value="DUF6590 DOMAIN-CONTAINING PROTEIN"/>
    <property type="match status" value="1"/>
</dbReference>
<dbReference type="Pfam" id="PF22893">
    <property type="entry name" value="ULD_2"/>
    <property type="match status" value="1"/>
</dbReference>
<protein>
    <submittedName>
        <fullName evidence="4">C2H2-type domain-containing protein</fullName>
    </submittedName>
</protein>
<keyword evidence="5" id="KW-1185">Reference proteome</keyword>
<sequence>MELLKAQGSQNTTLYIRQFIDDTPRTDEPPDNRSLTARLISHDLQVLRQAVKVLSKQDNISRDVGVSLERSYGRFKLWSDGYGASDGSLDESFDRSSSLRHATLRLIRRISSTITERLKPQLDLHQIELQKGHSVNGITQIQLLNESANEDHSEYSSSDTSSVYEDDTLDEVAEDLMNLTTCLADLDSLIESPVFDDDDDDERLRLGTADPLVHWSPDRLYCDMIQHRFPSAGSALVIRLGKANYERYLRCQGMRDMHDAKQTNMQHGSHLLPEGTVIGSKFHDSGVGSSLPATSRYADTIMSYGNGNEGSMRIPPLPKEGREGSPFRCMVCGDIVRIVDNAAWKRHLFQDLCPWLCLDDTCSESAKTYETKEDWAQHLALDHAMAPEWDQMQCSLCDDTIGPGKITITKHLGTHLEEISLGALPKNVNFDEEEKDHPGKPQSNPYIDSFDITPQPFEIPQQDQGPSKKQDPIHFLDAIGRKFSFPFSLCQTWAASTLCLPTMHFSTSNAR</sequence>
<dbReference type="PANTHER" id="PTHR35391">
    <property type="entry name" value="C2H2-TYPE DOMAIN-CONTAINING PROTEIN-RELATED"/>
    <property type="match status" value="1"/>
</dbReference>
<evidence type="ECO:0000313" key="4">
    <source>
        <dbReference type="EMBL" id="KAK9422889.1"/>
    </source>
</evidence>
<feature type="domain" description="Ubiquitin-like" evidence="2">
    <location>
        <begin position="469"/>
        <end position="495"/>
    </location>
</feature>
<dbReference type="InterPro" id="IPR058925">
    <property type="entry name" value="zf-C2H2_AcuF"/>
</dbReference>
<name>A0ABR2V7S3_9PEZI</name>
<evidence type="ECO:0000313" key="5">
    <source>
        <dbReference type="Proteomes" id="UP001408356"/>
    </source>
</evidence>
<dbReference type="InterPro" id="IPR054464">
    <property type="entry name" value="ULD_fung"/>
</dbReference>
<evidence type="ECO:0000259" key="3">
    <source>
        <dbReference type="Pfam" id="PF26082"/>
    </source>
</evidence>
<evidence type="ECO:0000259" key="2">
    <source>
        <dbReference type="Pfam" id="PF22893"/>
    </source>
</evidence>
<evidence type="ECO:0000256" key="1">
    <source>
        <dbReference type="SAM" id="MobiDB-lite"/>
    </source>
</evidence>
<organism evidence="4 5">
    <name type="scientific">Seiridium unicorne</name>
    <dbReference type="NCBI Taxonomy" id="138068"/>
    <lineage>
        <taxon>Eukaryota</taxon>
        <taxon>Fungi</taxon>
        <taxon>Dikarya</taxon>
        <taxon>Ascomycota</taxon>
        <taxon>Pezizomycotina</taxon>
        <taxon>Sordariomycetes</taxon>
        <taxon>Xylariomycetidae</taxon>
        <taxon>Amphisphaeriales</taxon>
        <taxon>Sporocadaceae</taxon>
        <taxon>Seiridium</taxon>
    </lineage>
</organism>
<feature type="domain" description="Oxidoreductase acuF-like C2H2 type zinc-finger" evidence="3">
    <location>
        <begin position="324"/>
        <end position="352"/>
    </location>
</feature>